<dbReference type="Gramene" id="RZC49611">
    <property type="protein sequence ID" value="RZC49611"/>
    <property type="gene ID" value="C5167_018045"/>
</dbReference>
<name>A0A4Y7IPG8_PAPSO</name>
<dbReference type="AlphaFoldDB" id="A0A4Y7IPG8"/>
<evidence type="ECO:0000313" key="2">
    <source>
        <dbReference type="Proteomes" id="UP000316621"/>
    </source>
</evidence>
<keyword evidence="2" id="KW-1185">Reference proteome</keyword>
<accession>A0A4Y7IPG8</accession>
<evidence type="ECO:0000313" key="1">
    <source>
        <dbReference type="EMBL" id="RZC49611.1"/>
    </source>
</evidence>
<gene>
    <name evidence="1" type="ORF">C5167_018045</name>
</gene>
<organism evidence="1 2">
    <name type="scientific">Papaver somniferum</name>
    <name type="common">Opium poppy</name>
    <dbReference type="NCBI Taxonomy" id="3469"/>
    <lineage>
        <taxon>Eukaryota</taxon>
        <taxon>Viridiplantae</taxon>
        <taxon>Streptophyta</taxon>
        <taxon>Embryophyta</taxon>
        <taxon>Tracheophyta</taxon>
        <taxon>Spermatophyta</taxon>
        <taxon>Magnoliopsida</taxon>
        <taxon>Ranunculales</taxon>
        <taxon>Papaveraceae</taxon>
        <taxon>Papaveroideae</taxon>
        <taxon>Papaver</taxon>
    </lineage>
</organism>
<dbReference type="Proteomes" id="UP000316621">
    <property type="component" value="Chromosome 2"/>
</dbReference>
<protein>
    <submittedName>
        <fullName evidence="1">Uncharacterized protein</fullName>
    </submittedName>
</protein>
<dbReference type="EMBL" id="CM010716">
    <property type="protein sequence ID" value="RZC49611.1"/>
    <property type="molecule type" value="Genomic_DNA"/>
</dbReference>
<sequence length="107" mass="12308">MAAHLVGTTIANFLTHHWRGTQIKISDPIKEYLSYSWHEDKWAEQHKFSLKWFPRSRNTTWVAAQIREDIGEAWLKMSPNFARIYITGCTFGGYEGNTDQGLGDATC</sequence>
<reference evidence="1 2" key="1">
    <citation type="journal article" date="2018" name="Science">
        <title>The opium poppy genome and morphinan production.</title>
        <authorList>
            <person name="Guo L."/>
            <person name="Winzer T."/>
            <person name="Yang X."/>
            <person name="Li Y."/>
            <person name="Ning Z."/>
            <person name="He Z."/>
            <person name="Teodor R."/>
            <person name="Lu Y."/>
            <person name="Bowser T.A."/>
            <person name="Graham I.A."/>
            <person name="Ye K."/>
        </authorList>
    </citation>
    <scope>NUCLEOTIDE SEQUENCE [LARGE SCALE GENOMIC DNA]</scope>
    <source>
        <strain evidence="2">cv. HN1</strain>
        <tissue evidence="1">Leaves</tissue>
    </source>
</reference>
<proteinExistence type="predicted"/>